<dbReference type="CDD" id="cd07377">
    <property type="entry name" value="WHTH_GntR"/>
    <property type="match status" value="1"/>
</dbReference>
<evidence type="ECO:0000256" key="3">
    <source>
        <dbReference type="ARBA" id="ARBA00023163"/>
    </source>
</evidence>
<proteinExistence type="predicted"/>
<dbReference type="GO" id="GO:0003700">
    <property type="term" value="F:DNA-binding transcription factor activity"/>
    <property type="evidence" value="ECO:0007669"/>
    <property type="project" value="InterPro"/>
</dbReference>
<dbReference type="PANTHER" id="PTHR43537:SF45">
    <property type="entry name" value="GNTR FAMILY REGULATORY PROTEIN"/>
    <property type="match status" value="1"/>
</dbReference>
<dbReference type="PROSITE" id="PS50949">
    <property type="entry name" value="HTH_GNTR"/>
    <property type="match status" value="1"/>
</dbReference>
<dbReference type="SUPFAM" id="SSF48008">
    <property type="entry name" value="GntR ligand-binding domain-like"/>
    <property type="match status" value="1"/>
</dbReference>
<dbReference type="RefSeq" id="WP_044825425.1">
    <property type="nucleotide sequence ID" value="NZ_CP009687.1"/>
</dbReference>
<name>A0A0G3W8F8_9CLOT</name>
<dbReference type="EMBL" id="CP009687">
    <property type="protein sequence ID" value="AKL94633.1"/>
    <property type="molecule type" value="Genomic_DNA"/>
</dbReference>
<dbReference type="InterPro" id="IPR036388">
    <property type="entry name" value="WH-like_DNA-bd_sf"/>
</dbReference>
<protein>
    <submittedName>
        <fullName evidence="5">Transcriptional regulator GntR family</fullName>
    </submittedName>
</protein>
<keyword evidence="1" id="KW-0805">Transcription regulation</keyword>
<dbReference type="AlphaFoldDB" id="A0A0G3W8F8"/>
<evidence type="ECO:0000313" key="6">
    <source>
        <dbReference type="Proteomes" id="UP000035704"/>
    </source>
</evidence>
<dbReference type="Gene3D" id="1.10.10.10">
    <property type="entry name" value="Winged helix-like DNA-binding domain superfamily/Winged helix DNA-binding domain"/>
    <property type="match status" value="1"/>
</dbReference>
<dbReference type="KEGG" id="cace:CACET_c11680"/>
<evidence type="ECO:0000259" key="4">
    <source>
        <dbReference type="PROSITE" id="PS50949"/>
    </source>
</evidence>
<dbReference type="InterPro" id="IPR036390">
    <property type="entry name" value="WH_DNA-bd_sf"/>
</dbReference>
<dbReference type="PANTHER" id="PTHR43537">
    <property type="entry name" value="TRANSCRIPTIONAL REGULATOR, GNTR FAMILY"/>
    <property type="match status" value="1"/>
</dbReference>
<keyword evidence="6" id="KW-1185">Reference proteome</keyword>
<evidence type="ECO:0000313" key="5">
    <source>
        <dbReference type="EMBL" id="AKL94633.1"/>
    </source>
</evidence>
<dbReference type="Gene3D" id="1.20.120.530">
    <property type="entry name" value="GntR ligand-binding domain-like"/>
    <property type="match status" value="1"/>
</dbReference>
<evidence type="ECO:0000256" key="1">
    <source>
        <dbReference type="ARBA" id="ARBA00023015"/>
    </source>
</evidence>
<gene>
    <name evidence="5" type="ORF">CACET_c11680</name>
</gene>
<dbReference type="Pfam" id="PF07729">
    <property type="entry name" value="FCD"/>
    <property type="match status" value="1"/>
</dbReference>
<keyword evidence="3" id="KW-0804">Transcription</keyword>
<dbReference type="InterPro" id="IPR011711">
    <property type="entry name" value="GntR_C"/>
</dbReference>
<dbReference type="SMART" id="SM00345">
    <property type="entry name" value="HTH_GNTR"/>
    <property type="match status" value="1"/>
</dbReference>
<dbReference type="STRING" id="84022.CACET_c11680"/>
<dbReference type="OrthoDB" id="389878at2"/>
<feature type="domain" description="HTH gntR-type" evidence="4">
    <location>
        <begin position="14"/>
        <end position="81"/>
    </location>
</feature>
<dbReference type="GO" id="GO:0003677">
    <property type="term" value="F:DNA binding"/>
    <property type="evidence" value="ECO:0007669"/>
    <property type="project" value="UniProtKB-KW"/>
</dbReference>
<dbReference type="SUPFAM" id="SSF46785">
    <property type="entry name" value="Winged helix' DNA-binding domain"/>
    <property type="match status" value="1"/>
</dbReference>
<organism evidence="5 6">
    <name type="scientific">Clostridium aceticum</name>
    <dbReference type="NCBI Taxonomy" id="84022"/>
    <lineage>
        <taxon>Bacteria</taxon>
        <taxon>Bacillati</taxon>
        <taxon>Bacillota</taxon>
        <taxon>Clostridia</taxon>
        <taxon>Eubacteriales</taxon>
        <taxon>Clostridiaceae</taxon>
        <taxon>Clostridium</taxon>
    </lineage>
</organism>
<sequence length="245" mass="28704">MNINEIALFKHSSFNIGDSVYYTLRKNIVALNLKPGEALSIKDISDQWNVSRSPVRDALIKLEKEGLVDIIPQKGTIVSKIDLKRVAEERFLRESLEEHAVREFIKTYKESDIAILRHYIEMQLQSLKDNDYTSFLAFDDSFHSVFFKSIDKNMCWEIIESMSGHYKRIRLMSLWDEKILSNVVLQHQEVLENICNNNLEGAVEILRKHLTKISTEEMELLEKYPDYFKEQDHHNLTAKSFYGTI</sequence>
<reference evidence="5 6" key="1">
    <citation type="submission" date="2014-10" db="EMBL/GenBank/DDBJ databases">
        <title>Genome sequence of Clostridium aceticum DSM 1496.</title>
        <authorList>
            <person name="Poehlein A."/>
            <person name="Schiel-Bengelsdorf B."/>
            <person name="Gottschalk G."/>
            <person name="Duerre P."/>
            <person name="Daniel R."/>
        </authorList>
    </citation>
    <scope>NUCLEOTIDE SEQUENCE [LARGE SCALE GENOMIC DNA]</scope>
    <source>
        <strain evidence="5 6">DSM 1496</strain>
    </source>
</reference>
<accession>A0A0G3W8F8</accession>
<dbReference type="Pfam" id="PF00392">
    <property type="entry name" value="GntR"/>
    <property type="match status" value="1"/>
</dbReference>
<dbReference type="Proteomes" id="UP000035704">
    <property type="component" value="Chromosome"/>
</dbReference>
<dbReference type="PATRIC" id="fig|84022.6.peg.1150"/>
<dbReference type="InterPro" id="IPR008920">
    <property type="entry name" value="TF_FadR/GntR_C"/>
</dbReference>
<evidence type="ECO:0000256" key="2">
    <source>
        <dbReference type="ARBA" id="ARBA00023125"/>
    </source>
</evidence>
<dbReference type="InterPro" id="IPR000524">
    <property type="entry name" value="Tscrpt_reg_HTH_GntR"/>
</dbReference>
<keyword evidence="2" id="KW-0238">DNA-binding</keyword>